<gene>
    <name evidence="1" type="ORF">BCL74_2506</name>
</gene>
<protein>
    <submittedName>
        <fullName evidence="1">PAS domain-containing protein</fullName>
    </submittedName>
</protein>
<dbReference type="RefSeq" id="WP_121220408.1">
    <property type="nucleotide sequence ID" value="NZ_RBIG01000002.1"/>
</dbReference>
<dbReference type="OrthoDB" id="7354362at2"/>
<dbReference type="InterPro" id="IPR009922">
    <property type="entry name" value="DUF1457"/>
</dbReference>
<sequence>MVRKIRDKDILLRREPTSSFAVGRMSDRDLPCLQLQRLLDYWKAKRAGGALPGRQHIDPLDLPDLLSNMMLIDVCRDTKPVQFRFRLCGTEIVRITGRDLTGMTLDEALPDGYRDYIRFLDELVISKKEPVFSRTLFHDKANFANAETSRILLPLAMDGETVDMILVYQLFRYMDQRDPSDTWDVRKPQTALINIDDIRLA</sequence>
<evidence type="ECO:0000313" key="1">
    <source>
        <dbReference type="EMBL" id="RKQ70558.1"/>
    </source>
</evidence>
<dbReference type="AlphaFoldDB" id="A0A420WHT2"/>
<dbReference type="EMBL" id="RBIG01000002">
    <property type="protein sequence ID" value="RKQ70558.1"/>
    <property type="molecule type" value="Genomic_DNA"/>
</dbReference>
<dbReference type="Proteomes" id="UP000277424">
    <property type="component" value="Unassembled WGS sequence"/>
</dbReference>
<evidence type="ECO:0000313" key="2">
    <source>
        <dbReference type="Proteomes" id="UP000277424"/>
    </source>
</evidence>
<comment type="caution">
    <text evidence="1">The sequence shown here is derived from an EMBL/GenBank/DDBJ whole genome shotgun (WGS) entry which is preliminary data.</text>
</comment>
<proteinExistence type="predicted"/>
<organism evidence="1 2">
    <name type="scientific">Oceanibaculum indicum</name>
    <dbReference type="NCBI Taxonomy" id="526216"/>
    <lineage>
        <taxon>Bacteria</taxon>
        <taxon>Pseudomonadati</taxon>
        <taxon>Pseudomonadota</taxon>
        <taxon>Alphaproteobacteria</taxon>
        <taxon>Rhodospirillales</taxon>
        <taxon>Oceanibaculaceae</taxon>
        <taxon>Oceanibaculum</taxon>
    </lineage>
</organism>
<dbReference type="Pfam" id="PF07310">
    <property type="entry name" value="PAS_5"/>
    <property type="match status" value="1"/>
</dbReference>
<reference evidence="1 2" key="1">
    <citation type="submission" date="2018-10" db="EMBL/GenBank/DDBJ databases">
        <title>Comparative analysis of microorganisms from saline springs in Andes Mountain Range, Colombia.</title>
        <authorList>
            <person name="Rubin E."/>
        </authorList>
    </citation>
    <scope>NUCLEOTIDE SEQUENCE [LARGE SCALE GENOMIC DNA]</scope>
    <source>
        <strain evidence="1 2">USBA 36</strain>
    </source>
</reference>
<name>A0A420WHT2_9PROT</name>
<accession>A0A420WHT2</accession>